<protein>
    <submittedName>
        <fullName evidence="1">Uncharacterized protein</fullName>
    </submittedName>
</protein>
<organism evidence="1 2">
    <name type="scientific">Armillaria ostoyae</name>
    <name type="common">Armillaria root rot fungus</name>
    <dbReference type="NCBI Taxonomy" id="47428"/>
    <lineage>
        <taxon>Eukaryota</taxon>
        <taxon>Fungi</taxon>
        <taxon>Dikarya</taxon>
        <taxon>Basidiomycota</taxon>
        <taxon>Agaricomycotina</taxon>
        <taxon>Agaricomycetes</taxon>
        <taxon>Agaricomycetidae</taxon>
        <taxon>Agaricales</taxon>
        <taxon>Marasmiineae</taxon>
        <taxon>Physalacriaceae</taxon>
        <taxon>Armillaria</taxon>
    </lineage>
</organism>
<reference evidence="2" key="1">
    <citation type="journal article" date="2017" name="Nat. Ecol. Evol.">
        <title>Genome expansion and lineage-specific genetic innovations in the forest pathogenic fungi Armillaria.</title>
        <authorList>
            <person name="Sipos G."/>
            <person name="Prasanna A.N."/>
            <person name="Walter M.C."/>
            <person name="O'Connor E."/>
            <person name="Balint B."/>
            <person name="Krizsan K."/>
            <person name="Kiss B."/>
            <person name="Hess J."/>
            <person name="Varga T."/>
            <person name="Slot J."/>
            <person name="Riley R."/>
            <person name="Boka B."/>
            <person name="Rigling D."/>
            <person name="Barry K."/>
            <person name="Lee J."/>
            <person name="Mihaltcheva S."/>
            <person name="LaButti K."/>
            <person name="Lipzen A."/>
            <person name="Waldron R."/>
            <person name="Moloney N.M."/>
            <person name="Sperisen C."/>
            <person name="Kredics L."/>
            <person name="Vagvoelgyi C."/>
            <person name="Patrignani A."/>
            <person name="Fitzpatrick D."/>
            <person name="Nagy I."/>
            <person name="Doyle S."/>
            <person name="Anderson J.B."/>
            <person name="Grigoriev I.V."/>
            <person name="Gueldener U."/>
            <person name="Muensterkoetter M."/>
            <person name="Nagy L.G."/>
        </authorList>
    </citation>
    <scope>NUCLEOTIDE SEQUENCE [LARGE SCALE GENOMIC DNA]</scope>
    <source>
        <strain evidence="2">C18/9</strain>
    </source>
</reference>
<dbReference type="EMBL" id="FUEG01000001">
    <property type="protein sequence ID" value="SJK97960.1"/>
    <property type="molecule type" value="Genomic_DNA"/>
</dbReference>
<dbReference type="Proteomes" id="UP000219338">
    <property type="component" value="Unassembled WGS sequence"/>
</dbReference>
<evidence type="ECO:0000313" key="2">
    <source>
        <dbReference type="Proteomes" id="UP000219338"/>
    </source>
</evidence>
<proteinExistence type="predicted"/>
<evidence type="ECO:0000313" key="1">
    <source>
        <dbReference type="EMBL" id="SJK97960.1"/>
    </source>
</evidence>
<keyword evidence="2" id="KW-1185">Reference proteome</keyword>
<name>A0A284QNG3_ARMOS</name>
<sequence length="55" mass="6348">MAWYMREQAQVLRNRETLSKSFFLDPVLNEVTLWAIKTSQGPNNSMGPGKQEYVS</sequence>
<gene>
    <name evidence="1" type="ORF">ARMOST_01216</name>
</gene>
<accession>A0A284QNG3</accession>
<dbReference type="AlphaFoldDB" id="A0A284QNG3"/>